<dbReference type="SUPFAM" id="SSF52172">
    <property type="entry name" value="CheY-like"/>
    <property type="match status" value="1"/>
</dbReference>
<dbReference type="AlphaFoldDB" id="A0A917P8R6"/>
<dbReference type="InterPro" id="IPR052893">
    <property type="entry name" value="TCS_response_regulator"/>
</dbReference>
<organism evidence="3 4">
    <name type="scientific">Deinococcus aquiradiocola</name>
    <dbReference type="NCBI Taxonomy" id="393059"/>
    <lineage>
        <taxon>Bacteria</taxon>
        <taxon>Thermotogati</taxon>
        <taxon>Deinococcota</taxon>
        <taxon>Deinococci</taxon>
        <taxon>Deinococcales</taxon>
        <taxon>Deinococcaceae</taxon>
        <taxon>Deinococcus</taxon>
    </lineage>
</organism>
<accession>A0A917P8R6</accession>
<dbReference type="GO" id="GO:0000160">
    <property type="term" value="P:phosphorelay signal transduction system"/>
    <property type="evidence" value="ECO:0007669"/>
    <property type="project" value="InterPro"/>
</dbReference>
<name>A0A917P8R6_9DEIO</name>
<keyword evidence="4" id="KW-1185">Reference proteome</keyword>
<dbReference type="Gene3D" id="3.40.50.2300">
    <property type="match status" value="1"/>
</dbReference>
<dbReference type="SMART" id="SM00448">
    <property type="entry name" value="REC"/>
    <property type="match status" value="1"/>
</dbReference>
<keyword evidence="1" id="KW-0597">Phosphoprotein</keyword>
<dbReference type="PANTHER" id="PTHR44520:SF2">
    <property type="entry name" value="RESPONSE REGULATOR RCP1"/>
    <property type="match status" value="1"/>
</dbReference>
<protein>
    <submittedName>
        <fullName evidence="3">Response regulator</fullName>
    </submittedName>
</protein>
<sequence>MSEPLRVLLVDDNPADLHLAELAFEEHRAVAQVVTRDSGPAALTYLRDPTTPLPHVVMLDLNMPMMNGFEVLEAIRTDPHLQHLSVVILSTSDADSDVKRAYSMFASSYMLKQDSFSDFIAQIDQFVTYWRQCQFAHVPKS</sequence>
<feature type="modified residue" description="4-aspartylphosphate" evidence="1">
    <location>
        <position position="60"/>
    </location>
</feature>
<dbReference type="PROSITE" id="PS50110">
    <property type="entry name" value="RESPONSE_REGULATORY"/>
    <property type="match status" value="1"/>
</dbReference>
<evidence type="ECO:0000313" key="4">
    <source>
        <dbReference type="Proteomes" id="UP000635726"/>
    </source>
</evidence>
<dbReference type="CDD" id="cd17557">
    <property type="entry name" value="REC_Rcp-like"/>
    <property type="match status" value="1"/>
</dbReference>
<dbReference type="Pfam" id="PF00072">
    <property type="entry name" value="Response_reg"/>
    <property type="match status" value="1"/>
</dbReference>
<dbReference type="RefSeq" id="WP_188961076.1">
    <property type="nucleotide sequence ID" value="NZ_BMOE01000002.1"/>
</dbReference>
<reference evidence="3" key="2">
    <citation type="submission" date="2020-09" db="EMBL/GenBank/DDBJ databases">
        <authorList>
            <person name="Sun Q."/>
            <person name="Ohkuma M."/>
        </authorList>
    </citation>
    <scope>NUCLEOTIDE SEQUENCE</scope>
    <source>
        <strain evidence="3">JCM 14371</strain>
    </source>
</reference>
<dbReference type="InterPro" id="IPR001789">
    <property type="entry name" value="Sig_transdc_resp-reg_receiver"/>
</dbReference>
<feature type="domain" description="Response regulatory" evidence="2">
    <location>
        <begin position="6"/>
        <end position="127"/>
    </location>
</feature>
<comment type="caution">
    <text evidence="3">The sequence shown here is derived from an EMBL/GenBank/DDBJ whole genome shotgun (WGS) entry which is preliminary data.</text>
</comment>
<dbReference type="PANTHER" id="PTHR44520">
    <property type="entry name" value="RESPONSE REGULATOR RCP1-RELATED"/>
    <property type="match status" value="1"/>
</dbReference>
<evidence type="ECO:0000256" key="1">
    <source>
        <dbReference type="PROSITE-ProRule" id="PRU00169"/>
    </source>
</evidence>
<evidence type="ECO:0000259" key="2">
    <source>
        <dbReference type="PROSITE" id="PS50110"/>
    </source>
</evidence>
<evidence type="ECO:0000313" key="3">
    <source>
        <dbReference type="EMBL" id="GGJ66958.1"/>
    </source>
</evidence>
<gene>
    <name evidence="3" type="ORF">GCM10008939_08960</name>
</gene>
<dbReference type="InterPro" id="IPR011006">
    <property type="entry name" value="CheY-like_superfamily"/>
</dbReference>
<dbReference type="Proteomes" id="UP000635726">
    <property type="component" value="Unassembled WGS sequence"/>
</dbReference>
<proteinExistence type="predicted"/>
<dbReference type="EMBL" id="BMOE01000002">
    <property type="protein sequence ID" value="GGJ66958.1"/>
    <property type="molecule type" value="Genomic_DNA"/>
</dbReference>
<reference evidence="3" key="1">
    <citation type="journal article" date="2014" name="Int. J. Syst. Evol. Microbiol.">
        <title>Complete genome sequence of Corynebacterium casei LMG S-19264T (=DSM 44701T), isolated from a smear-ripened cheese.</title>
        <authorList>
            <consortium name="US DOE Joint Genome Institute (JGI-PGF)"/>
            <person name="Walter F."/>
            <person name="Albersmeier A."/>
            <person name="Kalinowski J."/>
            <person name="Ruckert C."/>
        </authorList>
    </citation>
    <scope>NUCLEOTIDE SEQUENCE</scope>
    <source>
        <strain evidence="3">JCM 14371</strain>
    </source>
</reference>